<evidence type="ECO:0000313" key="3">
    <source>
        <dbReference type="Proteomes" id="UP000828390"/>
    </source>
</evidence>
<accession>A0A9D4FFE0</accession>
<dbReference type="EMBL" id="JAIWYP010000007">
    <property type="protein sequence ID" value="KAH3796861.1"/>
    <property type="molecule type" value="Genomic_DNA"/>
</dbReference>
<sequence length="367" mass="42108">MTGRKRKDKKKRSESDENFEDSKRINTQHSPRGPGSISQELGEANSVLYQEGINESTSNAFDVLSCVSDSDTNEEGINEGFYGNTIHTSNVQSSVSDVNQFAEPKLPKTMEGKTGQHNMWPTNADIIAMLGKIDLKLKDMDSRLKTLEGLEKKIDNFDKDLKKVWAHMDTVTKDTRDKVDRVENKIDSVGVDIEGARRKILDLEKDNSKLREDMNYVQSQSMRNNLIFGNIPEEPNETPIKCEQLVRDFMSEKLKLPREAVAAMKFKREHRMGHKTQPAEEPPETAARRGTEALFANFHSSATESKFAEVARTSEERRSMLRNNSHRKSRQKRRRLFRRVKEEKQAVKRAWVSYDTLYVDGRPIKDA</sequence>
<feature type="compositionally biased region" description="Basic residues" evidence="1">
    <location>
        <begin position="1"/>
        <end position="10"/>
    </location>
</feature>
<organism evidence="2 3">
    <name type="scientific">Dreissena polymorpha</name>
    <name type="common">Zebra mussel</name>
    <name type="synonym">Mytilus polymorpha</name>
    <dbReference type="NCBI Taxonomy" id="45954"/>
    <lineage>
        <taxon>Eukaryota</taxon>
        <taxon>Metazoa</taxon>
        <taxon>Spiralia</taxon>
        <taxon>Lophotrochozoa</taxon>
        <taxon>Mollusca</taxon>
        <taxon>Bivalvia</taxon>
        <taxon>Autobranchia</taxon>
        <taxon>Heteroconchia</taxon>
        <taxon>Euheterodonta</taxon>
        <taxon>Imparidentia</taxon>
        <taxon>Neoheterodontei</taxon>
        <taxon>Myida</taxon>
        <taxon>Dreissenoidea</taxon>
        <taxon>Dreissenidae</taxon>
        <taxon>Dreissena</taxon>
    </lineage>
</organism>
<reference evidence="2" key="1">
    <citation type="journal article" date="2019" name="bioRxiv">
        <title>The Genome of the Zebra Mussel, Dreissena polymorpha: A Resource for Invasive Species Research.</title>
        <authorList>
            <person name="McCartney M.A."/>
            <person name="Auch B."/>
            <person name="Kono T."/>
            <person name="Mallez S."/>
            <person name="Zhang Y."/>
            <person name="Obille A."/>
            <person name="Becker A."/>
            <person name="Abrahante J.E."/>
            <person name="Garbe J."/>
            <person name="Badalamenti J.P."/>
            <person name="Herman A."/>
            <person name="Mangelson H."/>
            <person name="Liachko I."/>
            <person name="Sullivan S."/>
            <person name="Sone E.D."/>
            <person name="Koren S."/>
            <person name="Silverstein K.A.T."/>
            <person name="Beckman K.B."/>
            <person name="Gohl D.M."/>
        </authorList>
    </citation>
    <scope>NUCLEOTIDE SEQUENCE</scope>
    <source>
        <strain evidence="2">Duluth1</strain>
        <tissue evidence="2">Whole animal</tissue>
    </source>
</reference>
<keyword evidence="3" id="KW-1185">Reference proteome</keyword>
<feature type="region of interest" description="Disordered" evidence="1">
    <location>
        <begin position="1"/>
        <end position="39"/>
    </location>
</feature>
<name>A0A9D4FFE0_DREPO</name>
<proteinExistence type="predicted"/>
<dbReference type="AlphaFoldDB" id="A0A9D4FFE0"/>
<dbReference type="Proteomes" id="UP000828390">
    <property type="component" value="Unassembled WGS sequence"/>
</dbReference>
<protein>
    <submittedName>
        <fullName evidence="2">Uncharacterized protein</fullName>
    </submittedName>
</protein>
<gene>
    <name evidence="2" type="ORF">DPMN_150436</name>
</gene>
<evidence type="ECO:0000256" key="1">
    <source>
        <dbReference type="SAM" id="MobiDB-lite"/>
    </source>
</evidence>
<reference evidence="2" key="2">
    <citation type="submission" date="2020-11" db="EMBL/GenBank/DDBJ databases">
        <authorList>
            <person name="McCartney M.A."/>
            <person name="Auch B."/>
            <person name="Kono T."/>
            <person name="Mallez S."/>
            <person name="Becker A."/>
            <person name="Gohl D.M."/>
            <person name="Silverstein K.A.T."/>
            <person name="Koren S."/>
            <person name="Bechman K.B."/>
            <person name="Herman A."/>
            <person name="Abrahante J.E."/>
            <person name="Garbe J."/>
        </authorList>
    </citation>
    <scope>NUCLEOTIDE SEQUENCE</scope>
    <source>
        <strain evidence="2">Duluth1</strain>
        <tissue evidence="2">Whole animal</tissue>
    </source>
</reference>
<dbReference type="Gene3D" id="3.30.70.1820">
    <property type="entry name" value="L1 transposable element, RRM domain"/>
    <property type="match status" value="1"/>
</dbReference>
<feature type="compositionally biased region" description="Basic and acidic residues" evidence="1">
    <location>
        <begin position="306"/>
        <end position="319"/>
    </location>
</feature>
<evidence type="ECO:0000313" key="2">
    <source>
        <dbReference type="EMBL" id="KAH3796861.1"/>
    </source>
</evidence>
<feature type="region of interest" description="Disordered" evidence="1">
    <location>
        <begin position="306"/>
        <end position="338"/>
    </location>
</feature>
<feature type="compositionally biased region" description="Basic and acidic residues" evidence="1">
    <location>
        <begin position="11"/>
        <end position="24"/>
    </location>
</feature>
<comment type="caution">
    <text evidence="2">The sequence shown here is derived from an EMBL/GenBank/DDBJ whole genome shotgun (WGS) entry which is preliminary data.</text>
</comment>
<feature type="compositionally biased region" description="Basic residues" evidence="1">
    <location>
        <begin position="324"/>
        <end position="338"/>
    </location>
</feature>